<organism evidence="1">
    <name type="scientific">hydrothermal vent metagenome</name>
    <dbReference type="NCBI Taxonomy" id="652676"/>
    <lineage>
        <taxon>unclassified sequences</taxon>
        <taxon>metagenomes</taxon>
        <taxon>ecological metagenomes</taxon>
    </lineage>
</organism>
<name>A0A3B0R9S5_9ZZZZ</name>
<evidence type="ECO:0000313" key="1">
    <source>
        <dbReference type="EMBL" id="VAV88237.1"/>
    </source>
</evidence>
<dbReference type="AlphaFoldDB" id="A0A3B0R9S5"/>
<dbReference type="EMBL" id="UOED01000031">
    <property type="protein sequence ID" value="VAV88237.1"/>
    <property type="molecule type" value="Genomic_DNA"/>
</dbReference>
<reference evidence="1" key="1">
    <citation type="submission" date="2018-06" db="EMBL/GenBank/DDBJ databases">
        <authorList>
            <person name="Zhirakovskaya E."/>
        </authorList>
    </citation>
    <scope>NUCLEOTIDE SEQUENCE</scope>
</reference>
<proteinExistence type="predicted"/>
<protein>
    <submittedName>
        <fullName evidence="1">Uncharacterized protein</fullName>
    </submittedName>
</protein>
<sequence length="174" mass="19687">MIKGAVIFFFLLGTTVLTGSQAQADQIQSFLGCAEITDSDQRLACFDSAAKKAVGSNVAQNRPHEVKVTKEQKVANFGKAQLRDSPIKKAREEQKKKEDKELKEIRLKVEKFVYTASKKFVLFMDNGQIWKQKDGNRIRLPKGEFEVIIKKGMLGGYNIIVPTKKTLIRVKRLK</sequence>
<accession>A0A3B0R9S5</accession>
<gene>
    <name evidence="1" type="ORF">MNBD_ALPHA02-1717</name>
</gene>